<name>A0ABS9TWJ1_9MICC</name>
<accession>A0ABS9TWJ1</accession>
<gene>
    <name evidence="2" type="ORF">L0M17_01940</name>
</gene>
<sequence length="350" mass="35934">MNISRRTLLPAAAFTASAALALTATPAFAAPAPAQPASAFTVKAFPAQSGESVPDDITRLGDSIYVAYQNGVGPMGEASTSGATASTIQQYSLDGKPGGTWSIPGRIDGMGADAAGHRLLVTTNEDGNSSFHTVTPEEGARGVSDFSYSGITHGGGTDAVTIYEGKIFVSASNPADSTGPAVYEVTLSGSTAALTPVFADDAKAVLANGPQAGTSTALALTDPDSSTVVPPQSARFANDFLLDSQGDQQLVFAKHSGTPQEQLQVLNLTSPVDDTAFATQSHRELWITDPDHNTVYAVDGDFRSGEAITSVTPDTGADYLASVNLSDGSLTPIPQLAEIHPKGLLFTASR</sequence>
<organism evidence="2 3">
    <name type="scientific">Sinomonas terrae</name>
    <dbReference type="NCBI Taxonomy" id="2908838"/>
    <lineage>
        <taxon>Bacteria</taxon>
        <taxon>Bacillati</taxon>
        <taxon>Actinomycetota</taxon>
        <taxon>Actinomycetes</taxon>
        <taxon>Micrococcales</taxon>
        <taxon>Micrococcaceae</taxon>
        <taxon>Sinomonas</taxon>
    </lineage>
</organism>
<feature type="signal peptide" evidence="1">
    <location>
        <begin position="1"/>
        <end position="29"/>
    </location>
</feature>
<dbReference type="EMBL" id="JAKZBV010000001">
    <property type="protein sequence ID" value="MCH6468758.1"/>
    <property type="molecule type" value="Genomic_DNA"/>
</dbReference>
<evidence type="ECO:0000256" key="1">
    <source>
        <dbReference type="SAM" id="SignalP"/>
    </source>
</evidence>
<protein>
    <submittedName>
        <fullName evidence="2">Uncharacterized protein</fullName>
    </submittedName>
</protein>
<feature type="chain" id="PRO_5047096131" evidence="1">
    <location>
        <begin position="30"/>
        <end position="350"/>
    </location>
</feature>
<evidence type="ECO:0000313" key="2">
    <source>
        <dbReference type="EMBL" id="MCH6468758.1"/>
    </source>
</evidence>
<dbReference type="Proteomes" id="UP001202922">
    <property type="component" value="Unassembled WGS sequence"/>
</dbReference>
<keyword evidence="3" id="KW-1185">Reference proteome</keyword>
<comment type="caution">
    <text evidence="2">The sequence shown here is derived from an EMBL/GenBank/DDBJ whole genome shotgun (WGS) entry which is preliminary data.</text>
</comment>
<dbReference type="InterPro" id="IPR006311">
    <property type="entry name" value="TAT_signal"/>
</dbReference>
<proteinExistence type="predicted"/>
<dbReference type="SUPFAM" id="SSF50969">
    <property type="entry name" value="YVTN repeat-like/Quinoprotein amine dehydrogenase"/>
    <property type="match status" value="1"/>
</dbReference>
<dbReference type="PROSITE" id="PS51318">
    <property type="entry name" value="TAT"/>
    <property type="match status" value="1"/>
</dbReference>
<evidence type="ECO:0000313" key="3">
    <source>
        <dbReference type="Proteomes" id="UP001202922"/>
    </source>
</evidence>
<dbReference type="RefSeq" id="WP_241050728.1">
    <property type="nucleotide sequence ID" value="NZ_JAKZBV010000001.1"/>
</dbReference>
<keyword evidence="1" id="KW-0732">Signal</keyword>
<reference evidence="2 3" key="1">
    <citation type="submission" date="2022-03" db="EMBL/GenBank/DDBJ databases">
        <title>Sinomonas sp. isolated from a soil.</title>
        <authorList>
            <person name="Han J."/>
            <person name="Kim D.-U."/>
        </authorList>
    </citation>
    <scope>NUCLEOTIDE SEQUENCE [LARGE SCALE GENOMIC DNA]</scope>
    <source>
        <strain evidence="2 3">5-5</strain>
    </source>
</reference>
<dbReference type="InterPro" id="IPR011044">
    <property type="entry name" value="Quino_amine_DH_bsu"/>
</dbReference>